<feature type="non-terminal residue" evidence="1">
    <location>
        <position position="1"/>
    </location>
</feature>
<comment type="caution">
    <text evidence="1">The sequence shown here is derived from an EMBL/GenBank/DDBJ whole genome shotgun (WGS) entry which is preliminary data.</text>
</comment>
<protein>
    <recommendedName>
        <fullName evidence="2">DUF1284 domain-containing protein</fullName>
    </recommendedName>
</protein>
<gene>
    <name evidence="1" type="ORF">S03H2_48920</name>
</gene>
<dbReference type="AlphaFoldDB" id="X1HDN4"/>
<dbReference type="EMBL" id="BARU01030881">
    <property type="protein sequence ID" value="GAH68316.1"/>
    <property type="molecule type" value="Genomic_DNA"/>
</dbReference>
<evidence type="ECO:0000313" key="1">
    <source>
        <dbReference type="EMBL" id="GAH68316.1"/>
    </source>
</evidence>
<sequence length="65" mass="7532">LKDLDVLERLGLKVDEVVTMHKILSSVRDKIEFGYLAIICRDCPWLDLGYCAEGIKRVKAENPWR</sequence>
<organism evidence="1">
    <name type="scientific">marine sediment metagenome</name>
    <dbReference type="NCBI Taxonomy" id="412755"/>
    <lineage>
        <taxon>unclassified sequences</taxon>
        <taxon>metagenomes</taxon>
        <taxon>ecological metagenomes</taxon>
    </lineage>
</organism>
<name>X1HDN4_9ZZZZ</name>
<evidence type="ECO:0008006" key="2">
    <source>
        <dbReference type="Google" id="ProtNLM"/>
    </source>
</evidence>
<accession>X1HDN4</accession>
<reference evidence="1" key="1">
    <citation type="journal article" date="2014" name="Front. Microbiol.">
        <title>High frequency of phylogenetically diverse reductive dehalogenase-homologous genes in deep subseafloor sedimentary metagenomes.</title>
        <authorList>
            <person name="Kawai M."/>
            <person name="Futagami T."/>
            <person name="Toyoda A."/>
            <person name="Takaki Y."/>
            <person name="Nishi S."/>
            <person name="Hori S."/>
            <person name="Arai W."/>
            <person name="Tsubouchi T."/>
            <person name="Morono Y."/>
            <person name="Uchiyama I."/>
            <person name="Ito T."/>
            <person name="Fujiyama A."/>
            <person name="Inagaki F."/>
            <person name="Takami H."/>
        </authorList>
    </citation>
    <scope>NUCLEOTIDE SEQUENCE</scope>
    <source>
        <strain evidence="1">Expedition CK06-06</strain>
    </source>
</reference>
<proteinExistence type="predicted"/>